<dbReference type="KEGG" id="dmm:dnm_036030"/>
<protein>
    <submittedName>
        <fullName evidence="1">Uncharacterized protein</fullName>
    </submittedName>
</protein>
<sequence length="53" mass="6068">MSGVRCQVSGVRKKCIIFIIRCDRQLMPVYIIFSYYNGFGGGWPSPKGAAYFW</sequence>
<evidence type="ECO:0000313" key="2">
    <source>
        <dbReference type="Proteomes" id="UP000663722"/>
    </source>
</evidence>
<evidence type="ECO:0000313" key="1">
    <source>
        <dbReference type="EMBL" id="QTA87569.1"/>
    </source>
</evidence>
<dbReference type="Proteomes" id="UP000663722">
    <property type="component" value="Chromosome"/>
</dbReference>
<dbReference type="EMBL" id="CP061800">
    <property type="protein sequence ID" value="QTA87569.1"/>
    <property type="molecule type" value="Genomic_DNA"/>
</dbReference>
<dbReference type="AlphaFoldDB" id="A0A975GNA5"/>
<gene>
    <name evidence="1" type="ORF">dnm_036030</name>
</gene>
<accession>A0A975GNA5</accession>
<proteinExistence type="predicted"/>
<reference evidence="1" key="1">
    <citation type="journal article" date="2021" name="Microb. Physiol.">
        <title>Proteogenomic Insights into the Physiology of Marine, Sulfate-Reducing, Filamentous Desulfonema limicola and Desulfonema magnum.</title>
        <authorList>
            <person name="Schnaars V."/>
            <person name="Wohlbrand L."/>
            <person name="Scheve S."/>
            <person name="Hinrichs C."/>
            <person name="Reinhardt R."/>
            <person name="Rabus R."/>
        </authorList>
    </citation>
    <scope>NUCLEOTIDE SEQUENCE</scope>
    <source>
        <strain evidence="1">4be13</strain>
    </source>
</reference>
<keyword evidence="2" id="KW-1185">Reference proteome</keyword>
<organism evidence="1 2">
    <name type="scientific">Desulfonema magnum</name>
    <dbReference type="NCBI Taxonomy" id="45655"/>
    <lineage>
        <taxon>Bacteria</taxon>
        <taxon>Pseudomonadati</taxon>
        <taxon>Thermodesulfobacteriota</taxon>
        <taxon>Desulfobacteria</taxon>
        <taxon>Desulfobacterales</taxon>
        <taxon>Desulfococcaceae</taxon>
        <taxon>Desulfonema</taxon>
    </lineage>
</organism>
<name>A0A975GNA5_9BACT</name>